<evidence type="ECO:0000313" key="3">
    <source>
        <dbReference type="EMBL" id="CDJ60838.1"/>
    </source>
</evidence>
<name>U6MCP7_EIMMA</name>
<dbReference type="RefSeq" id="XP_013337488.1">
    <property type="nucleotide sequence ID" value="XM_013482034.1"/>
</dbReference>
<reference evidence="3" key="2">
    <citation type="submission" date="2013-10" db="EMBL/GenBank/DDBJ databases">
        <authorList>
            <person name="Aslett M."/>
        </authorList>
    </citation>
    <scope>NUCLEOTIDE SEQUENCE [LARGE SCALE GENOMIC DNA]</scope>
    <source>
        <strain evidence="3">Weybridge</strain>
    </source>
</reference>
<feature type="region of interest" description="Disordered" evidence="2">
    <location>
        <begin position="72"/>
        <end position="94"/>
    </location>
</feature>
<sequence length="508" mass="53210">MDGGSNTSCSSSISSDYVSSSDSEDGDFICRIQASTAAPPTAAALPQQQQQQPKGFWAGLVSGGALSFSLTSATASAASPPPAEAAATTTAAATPAAATPAAAAPAATANRSSRAAAAKSAPSSSVELLSTLLRRSQLLQQKQQQLKVLQQQRLELEKQLEIQLSLAAAARRGSSRSSKRGAAAAAGAAQGLAVPGDKATATVGAAAAAARAAAALPDRPGDCCEEWMDDDQRRTKGSSSTSSSSTSSASSPSNNSSPSNIVNTTIISSRCSNSSACSSSSSSSKNRKELCNVELLLLDRLSCVCCLWRQQLQQLSKTLQSLLLRYRSSKERLQGAAAELEQQQQGVYCLRLRKLHEVARLLPIENTAAGRTILSLSLPPISSLLEELQEKAFKGEVLKAVSAAAGFAALLLLLISRLTATPLLHRIVARGARSSVCTPQGELPLYIREGDTQAAQQQLQQGLLLLLQAIDGVAAAREHPPKHFHDKDVLQRLEALLYNELWGFKATL</sequence>
<feature type="region of interest" description="Disordered" evidence="2">
    <location>
        <begin position="221"/>
        <end position="260"/>
    </location>
</feature>
<feature type="compositionally biased region" description="Low complexity" evidence="2">
    <location>
        <begin position="238"/>
        <end position="260"/>
    </location>
</feature>
<feature type="coiled-coil region" evidence="1">
    <location>
        <begin position="139"/>
        <end position="166"/>
    </location>
</feature>
<feature type="coiled-coil region" evidence="1">
    <location>
        <begin position="312"/>
        <end position="343"/>
    </location>
</feature>
<evidence type="ECO:0000256" key="1">
    <source>
        <dbReference type="SAM" id="Coils"/>
    </source>
</evidence>
<dbReference type="VEuPathDB" id="ToxoDB:EMWEY_00035320"/>
<proteinExistence type="predicted"/>
<feature type="compositionally biased region" description="Low complexity" evidence="2">
    <location>
        <begin position="1"/>
        <end position="21"/>
    </location>
</feature>
<organism evidence="3 4">
    <name type="scientific">Eimeria maxima</name>
    <name type="common">Coccidian parasite</name>
    <dbReference type="NCBI Taxonomy" id="5804"/>
    <lineage>
        <taxon>Eukaryota</taxon>
        <taxon>Sar</taxon>
        <taxon>Alveolata</taxon>
        <taxon>Apicomplexa</taxon>
        <taxon>Conoidasida</taxon>
        <taxon>Coccidia</taxon>
        <taxon>Eucoccidiorida</taxon>
        <taxon>Eimeriorina</taxon>
        <taxon>Eimeriidae</taxon>
        <taxon>Eimeria</taxon>
    </lineage>
</organism>
<dbReference type="AlphaFoldDB" id="U6MCP7"/>
<dbReference type="GeneID" id="25337518"/>
<dbReference type="OMA" id="CTPQGEL"/>
<reference evidence="3" key="1">
    <citation type="submission" date="2013-10" db="EMBL/GenBank/DDBJ databases">
        <title>Genomic analysis of the causative agents of coccidiosis in chickens.</title>
        <authorList>
            <person name="Reid A.J."/>
            <person name="Blake D."/>
            <person name="Billington K."/>
            <person name="Browne H."/>
            <person name="Dunn M."/>
            <person name="Hung S."/>
            <person name="Kawahara F."/>
            <person name="Miranda-Saavedra D."/>
            <person name="Mourier T."/>
            <person name="Nagra H."/>
            <person name="Otto T.D."/>
            <person name="Rawlings N."/>
            <person name="Sanchez A."/>
            <person name="Sanders M."/>
            <person name="Subramaniam C."/>
            <person name="Tay Y."/>
            <person name="Dear P."/>
            <person name="Doerig C."/>
            <person name="Gruber A."/>
            <person name="Parkinson J."/>
            <person name="Shirley M."/>
            <person name="Wan K.L."/>
            <person name="Berriman M."/>
            <person name="Tomley F."/>
            <person name="Pain A."/>
        </authorList>
    </citation>
    <scope>NUCLEOTIDE SEQUENCE [LARGE SCALE GENOMIC DNA]</scope>
    <source>
        <strain evidence="3">Weybridge</strain>
    </source>
</reference>
<dbReference type="Proteomes" id="UP000030763">
    <property type="component" value="Unassembled WGS sequence"/>
</dbReference>
<accession>U6MCP7</accession>
<dbReference type="OrthoDB" id="348497at2759"/>
<keyword evidence="4" id="KW-1185">Reference proteome</keyword>
<evidence type="ECO:0000256" key="2">
    <source>
        <dbReference type="SAM" id="MobiDB-lite"/>
    </source>
</evidence>
<dbReference type="EMBL" id="HG721938">
    <property type="protein sequence ID" value="CDJ60838.1"/>
    <property type="molecule type" value="Genomic_DNA"/>
</dbReference>
<protein>
    <submittedName>
        <fullName evidence="3">Uncharacterized protein</fullName>
    </submittedName>
</protein>
<feature type="region of interest" description="Disordered" evidence="2">
    <location>
        <begin position="1"/>
        <end position="24"/>
    </location>
</feature>
<gene>
    <name evidence="3" type="ORF">EMWEY_00035320</name>
</gene>
<keyword evidence="1" id="KW-0175">Coiled coil</keyword>
<evidence type="ECO:0000313" key="4">
    <source>
        <dbReference type="Proteomes" id="UP000030763"/>
    </source>
</evidence>